<dbReference type="EMBL" id="FQNC01000044">
    <property type="protein sequence ID" value="SGY57131.1"/>
    <property type="molecule type" value="Genomic_DNA"/>
</dbReference>
<keyword evidence="8" id="KW-1185">Reference proteome</keyword>
<dbReference type="GO" id="GO:0003677">
    <property type="term" value="F:DNA binding"/>
    <property type="evidence" value="ECO:0007669"/>
    <property type="project" value="UniProtKB-KW"/>
</dbReference>
<evidence type="ECO:0000256" key="3">
    <source>
        <dbReference type="ARBA" id="ARBA00023155"/>
    </source>
</evidence>
<organism evidence="7 8">
    <name type="scientific">Microbotryum silenes-dioicae</name>
    <dbReference type="NCBI Taxonomy" id="796604"/>
    <lineage>
        <taxon>Eukaryota</taxon>
        <taxon>Fungi</taxon>
        <taxon>Dikarya</taxon>
        <taxon>Basidiomycota</taxon>
        <taxon>Pucciniomycotina</taxon>
        <taxon>Microbotryomycetes</taxon>
        <taxon>Microbotryales</taxon>
        <taxon>Microbotryaceae</taxon>
        <taxon>Microbotryum</taxon>
    </lineage>
</organism>
<dbReference type="STRING" id="796604.A0A2X0MAH0"/>
<dbReference type="InterPro" id="IPR009057">
    <property type="entry name" value="Homeodomain-like_sf"/>
</dbReference>
<feature type="domain" description="KN homeodomain" evidence="6">
    <location>
        <begin position="130"/>
        <end position="170"/>
    </location>
</feature>
<reference evidence="7 8" key="1">
    <citation type="submission" date="2016-11" db="EMBL/GenBank/DDBJ databases">
        <authorList>
            <person name="Jaros S."/>
            <person name="Januszkiewicz K."/>
            <person name="Wedrychowicz H."/>
        </authorList>
    </citation>
    <scope>NUCLEOTIDE SEQUENCE [LARGE SCALE GENOMIC DNA]</scope>
</reference>
<name>A0A2X0MAH0_9BASI</name>
<sequence>MDLLETLHSIEEEFLTVVRTGSTADDAMQRAQSVIDEVARRSAAGTLDDDVLPSMRRILCRMHAIASGIDRFASFSSQLLGHNRERLKQTLADRGADLLKITTVGSSTPTKVMDACSRTEDELVQPYRLWFLDNFAWPYPESSERLRLLAQVPSHGRAQLSNWFVNSRRRSGWSRLAKKYTDGDRDAFAAFLRKIDGGNATEEEAEDVEKCKAHFMDKGNMLVRDGIEEVLTAASKGALTDGCVPPSKMARTRIFPIKIENPGNPCLSKKRGRIEDVEDPPSSPCSKRSTSGSWTDSSGVLSNDTGETSVGSNSYLTTPRRKSARVTRSPAAKSLRPTTKPAPSTPAHRAPVTLSRLPQTPHLRSFSSPLSSPTAGRSTRSGSTYRAVSSSFTIEQPNLAGELALPPPPFQITSNEHFVTLAAAETWSNLDPWLNFEVDLNAI</sequence>
<evidence type="ECO:0000256" key="2">
    <source>
        <dbReference type="ARBA" id="ARBA00023125"/>
    </source>
</evidence>
<evidence type="ECO:0000256" key="4">
    <source>
        <dbReference type="ARBA" id="ARBA00023242"/>
    </source>
</evidence>
<feature type="region of interest" description="Disordered" evidence="5">
    <location>
        <begin position="261"/>
        <end position="383"/>
    </location>
</feature>
<dbReference type="Gene3D" id="1.10.10.60">
    <property type="entry name" value="Homeodomain-like"/>
    <property type="match status" value="1"/>
</dbReference>
<evidence type="ECO:0000256" key="5">
    <source>
        <dbReference type="SAM" id="MobiDB-lite"/>
    </source>
</evidence>
<dbReference type="GO" id="GO:0006355">
    <property type="term" value="P:regulation of DNA-templated transcription"/>
    <property type="evidence" value="ECO:0007669"/>
    <property type="project" value="InterPro"/>
</dbReference>
<keyword evidence="4" id="KW-0539">Nucleus</keyword>
<accession>A0A2X0MAH0</accession>
<proteinExistence type="inferred from homology"/>
<comment type="similarity">
    <text evidence="1">Belongs to the TALE/M-ATYP homeobox family.</text>
</comment>
<evidence type="ECO:0000256" key="1">
    <source>
        <dbReference type="ARBA" id="ARBA00005800"/>
    </source>
</evidence>
<evidence type="ECO:0000259" key="6">
    <source>
        <dbReference type="Pfam" id="PF05920"/>
    </source>
</evidence>
<dbReference type="AlphaFoldDB" id="A0A2X0MAH0"/>
<gene>
    <name evidence="7" type="primary">BQ5605_C006g04224</name>
    <name evidence="7" type="ORF">BQ5605_C006G04224</name>
</gene>
<dbReference type="Pfam" id="PF05920">
    <property type="entry name" value="Homeobox_KN"/>
    <property type="match status" value="1"/>
</dbReference>
<protein>
    <submittedName>
        <fullName evidence="7">BQ5605_C006g04224 protein</fullName>
    </submittedName>
</protein>
<dbReference type="Proteomes" id="UP000249464">
    <property type="component" value="Unassembled WGS sequence"/>
</dbReference>
<feature type="compositionally biased region" description="Polar residues" evidence="5">
    <location>
        <begin position="365"/>
        <end position="383"/>
    </location>
</feature>
<keyword evidence="2" id="KW-0238">DNA-binding</keyword>
<evidence type="ECO:0000313" key="7">
    <source>
        <dbReference type="EMBL" id="SGY57131.1"/>
    </source>
</evidence>
<keyword evidence="3" id="KW-0371">Homeobox</keyword>
<feature type="compositionally biased region" description="Polar residues" evidence="5">
    <location>
        <begin position="284"/>
        <end position="317"/>
    </location>
</feature>
<dbReference type="InterPro" id="IPR008422">
    <property type="entry name" value="KN_HD"/>
</dbReference>
<dbReference type="SUPFAM" id="SSF46689">
    <property type="entry name" value="Homeodomain-like"/>
    <property type="match status" value="1"/>
</dbReference>
<evidence type="ECO:0000313" key="8">
    <source>
        <dbReference type="Proteomes" id="UP000249464"/>
    </source>
</evidence>